<dbReference type="SUPFAM" id="SSF50494">
    <property type="entry name" value="Trypsin-like serine proteases"/>
    <property type="match status" value="1"/>
</dbReference>
<dbReference type="Gene3D" id="2.40.10.10">
    <property type="entry name" value="Trypsin-like serine proteases"/>
    <property type="match status" value="1"/>
</dbReference>
<dbReference type="Pfam" id="PF00089">
    <property type="entry name" value="Trypsin"/>
    <property type="match status" value="1"/>
</dbReference>
<gene>
    <name evidence="2" type="ORF">AVEN_251930_1</name>
</gene>
<dbReference type="InterPro" id="IPR033116">
    <property type="entry name" value="TRYPSIN_SER"/>
</dbReference>
<dbReference type="GO" id="GO:0004252">
    <property type="term" value="F:serine-type endopeptidase activity"/>
    <property type="evidence" value="ECO:0007669"/>
    <property type="project" value="InterPro"/>
</dbReference>
<dbReference type="EMBL" id="BGPR01001644">
    <property type="protein sequence ID" value="GBM58666.1"/>
    <property type="molecule type" value="Genomic_DNA"/>
</dbReference>
<evidence type="ECO:0000259" key="1">
    <source>
        <dbReference type="Pfam" id="PF00089"/>
    </source>
</evidence>
<organism evidence="2 3">
    <name type="scientific">Araneus ventricosus</name>
    <name type="common">Orbweaver spider</name>
    <name type="synonym">Epeira ventricosa</name>
    <dbReference type="NCBI Taxonomy" id="182803"/>
    <lineage>
        <taxon>Eukaryota</taxon>
        <taxon>Metazoa</taxon>
        <taxon>Ecdysozoa</taxon>
        <taxon>Arthropoda</taxon>
        <taxon>Chelicerata</taxon>
        <taxon>Arachnida</taxon>
        <taxon>Araneae</taxon>
        <taxon>Araneomorphae</taxon>
        <taxon>Entelegynae</taxon>
        <taxon>Araneoidea</taxon>
        <taxon>Araneidae</taxon>
        <taxon>Araneus</taxon>
    </lineage>
</organism>
<keyword evidence="3" id="KW-1185">Reference proteome</keyword>
<dbReference type="PROSITE" id="PS00135">
    <property type="entry name" value="TRYPSIN_SER"/>
    <property type="match status" value="1"/>
</dbReference>
<dbReference type="InterPro" id="IPR051333">
    <property type="entry name" value="CLIP_Serine_Protease"/>
</dbReference>
<dbReference type="InterPro" id="IPR001254">
    <property type="entry name" value="Trypsin_dom"/>
</dbReference>
<name>A0A4Y2H133_ARAVE</name>
<dbReference type="Proteomes" id="UP000499080">
    <property type="component" value="Unassembled WGS sequence"/>
</dbReference>
<protein>
    <recommendedName>
        <fullName evidence="1">Peptidase S1 domain-containing protein</fullName>
    </recommendedName>
</protein>
<dbReference type="OrthoDB" id="6426413at2759"/>
<evidence type="ECO:0000313" key="2">
    <source>
        <dbReference type="EMBL" id="GBM58666.1"/>
    </source>
</evidence>
<dbReference type="AlphaFoldDB" id="A0A4Y2H133"/>
<evidence type="ECO:0000313" key="3">
    <source>
        <dbReference type="Proteomes" id="UP000499080"/>
    </source>
</evidence>
<dbReference type="PANTHER" id="PTHR24260">
    <property type="match status" value="1"/>
</dbReference>
<dbReference type="InterPro" id="IPR009003">
    <property type="entry name" value="Peptidase_S1_PA"/>
</dbReference>
<feature type="domain" description="Peptidase S1" evidence="1">
    <location>
        <begin position="9"/>
        <end position="101"/>
    </location>
</feature>
<dbReference type="GO" id="GO:0006508">
    <property type="term" value="P:proteolysis"/>
    <property type="evidence" value="ECO:0007669"/>
    <property type="project" value="InterPro"/>
</dbReference>
<dbReference type="InterPro" id="IPR043504">
    <property type="entry name" value="Peptidase_S1_PA_chymotrypsin"/>
</dbReference>
<reference evidence="2 3" key="1">
    <citation type="journal article" date="2019" name="Sci. Rep.">
        <title>Orb-weaving spider Araneus ventricosus genome elucidates the spidroin gene catalogue.</title>
        <authorList>
            <person name="Kono N."/>
            <person name="Nakamura H."/>
            <person name="Ohtoshi R."/>
            <person name="Moran D.A.P."/>
            <person name="Shinohara A."/>
            <person name="Yoshida Y."/>
            <person name="Fujiwara M."/>
            <person name="Mori M."/>
            <person name="Tomita M."/>
            <person name="Arakawa K."/>
        </authorList>
    </citation>
    <scope>NUCLEOTIDE SEQUENCE [LARGE SCALE GENOMIC DNA]</scope>
</reference>
<proteinExistence type="predicted"/>
<dbReference type="PANTHER" id="PTHR24260:SF136">
    <property type="entry name" value="GH08193P-RELATED"/>
    <property type="match status" value="1"/>
</dbReference>
<accession>A0A4Y2H133</accession>
<comment type="caution">
    <text evidence="2">The sequence shown here is derived from an EMBL/GenBank/DDBJ whole genome shotgun (WGS) entry which is preliminary data.</text>
</comment>
<sequence length="111" mass="12304">MIFISHPEGSQQLREGTMKQVQPKVCQKMTKGFSNNLTDIVCAIGTESRQSSCTGDSGSSIFAPFGNKFYTVGITSRGSSGKCQTDKPVTYAKIYRYMNWIKRHVRDLPGS</sequence>